<feature type="region of interest" description="Disordered" evidence="5">
    <location>
        <begin position="350"/>
        <end position="376"/>
    </location>
</feature>
<dbReference type="Gene3D" id="1.25.40.20">
    <property type="entry name" value="Ankyrin repeat-containing domain"/>
    <property type="match status" value="2"/>
</dbReference>
<evidence type="ECO:0000256" key="1">
    <source>
        <dbReference type="ARBA" id="ARBA00022737"/>
    </source>
</evidence>
<dbReference type="Gene3D" id="3.30.379.10">
    <property type="entry name" value="Chitobiase/beta-hexosaminidase domain 2-like"/>
    <property type="match status" value="1"/>
</dbReference>
<dbReference type="PROSITE" id="PS50297">
    <property type="entry name" value="ANK_REP_REGION"/>
    <property type="match status" value="3"/>
</dbReference>
<dbReference type="GO" id="GO:0004842">
    <property type="term" value="F:ubiquitin-protein transferase activity"/>
    <property type="evidence" value="ECO:0007669"/>
    <property type="project" value="TreeGrafter"/>
</dbReference>
<dbReference type="InterPro" id="IPR002110">
    <property type="entry name" value="Ankyrin_rpt"/>
</dbReference>
<dbReference type="Proteomes" id="UP000694843">
    <property type="component" value="Unplaced"/>
</dbReference>
<dbReference type="PANTHER" id="PTHR24171">
    <property type="entry name" value="ANKYRIN REPEAT DOMAIN-CONTAINING PROTEIN 39-RELATED"/>
    <property type="match status" value="1"/>
</dbReference>
<reference evidence="7" key="1">
    <citation type="submission" date="2025-08" db="UniProtKB">
        <authorList>
            <consortium name="RefSeq"/>
        </authorList>
    </citation>
    <scope>IDENTIFICATION</scope>
    <source>
        <tissue evidence="7">Whole organism</tissue>
    </source>
</reference>
<dbReference type="SUPFAM" id="SSF55545">
    <property type="entry name" value="beta-N-acetylhexosaminidase-like domain"/>
    <property type="match status" value="1"/>
</dbReference>
<dbReference type="GO" id="GO:0016787">
    <property type="term" value="F:hydrolase activity"/>
    <property type="evidence" value="ECO:0007669"/>
    <property type="project" value="UniProtKB-KW"/>
</dbReference>
<feature type="region of interest" description="Disordered" evidence="5">
    <location>
        <begin position="555"/>
        <end position="574"/>
    </location>
</feature>
<evidence type="ECO:0000256" key="2">
    <source>
        <dbReference type="ARBA" id="ARBA00022801"/>
    </source>
</evidence>
<gene>
    <name evidence="7" type="primary">LOC108666781</name>
</gene>
<dbReference type="SMART" id="SM00248">
    <property type="entry name" value="ANK"/>
    <property type="match status" value="3"/>
</dbReference>
<sequence>MAEVGVPPALEAAVESLREAVIAGRTDIVRRLLDACDSCDGGGKEERKQLINSHCAGNGGSFLHLAAKLGHGDIVRALLAGGGDPGIVDNNGDTPLQLAKTPAVTAVFTEDLLRATAQSDLGRVCQLLAGGLSVNSYDNAVSRNTPLHWAASFADTDTIHCLIARGANVDSINSDGATPLHDAVARCDASVVKALLQHGANPTLSRCSAGRAFNPLYLSINFQSALPTQLCYTRADALDMRPLAGSLESLNSIGISDSLSGISEQGYPRDRIPPLRTNMDVGVFSSKTSAARTFSVGESISEDPKIEPLLVNGHGDNELNGREQLTEDKHLLSGEQLTENQHLLDRQKLGDKQQLSRGSLSQSPEHSTSSLDSSPNLEQVYAGLATRSRSAASPPSLVTSAALHLLWPPPRHLTQLGGAPWPVPPSLTILLIPSNGVTLHSMCDVVMAHKAPLEGCGVMMMTCICGEEDEVSIPPGSVVCMVAPTVSPGPLHYSLTVTQQGVRIICGSLDSLHSALSTLCQLIRVYALNSRAEETRPQTEDASQLTRKISEPALSLTKPPSFSRSQSDGGVLTTDAALGDKNLRDSGDRSHGTVVHIESLVIRDYPDIKHRAFMLDAAPLARVPNPTMMYNIVDSLASLKMNQLHLMMRILPLINYATNSALTNHQSSNTLSEDSNRAGLTNGHCNNATNEGINKIANSYHCPLPYSASELLALSRYCRDRGVALIPAFDLDPTYMMGQDAPHSVIEMAAVVSSSLRYFPDATFVSIGPSLTSVFASSSVTAPTALNPWKNLGLSERSTLIVCANVFQSHDLDYLSHRVPATALLMEYGFLADHDFSAGRESAFLEGRLHALCCGTAAWSSLAGFPEAGLSNVYKGCVNNDPISRSLSSCCAVIAHWSTPASLTPLVFMWPSLIVGAGLSWNSQTHWDYVNSSIGTLIDVHLVNVIDAGFGSALVELGRCETWLTREMRNQKNSDMSNLPPASTGPGSTLHQLLADPDGVLLENLSTEKFASVLRHIKRSIRAIANNRVVFSSWPLMPVAAAELNLSADLMMTACRLGRALVTIGSNPRSNLGMAVVNPGLAHLPATIRTDVANRLLSLRESYSILWLHGYQPPGLQASLLLLSSLLTRLLPHTNYIQDL</sequence>
<evidence type="ECO:0000256" key="5">
    <source>
        <dbReference type="SAM" id="MobiDB-lite"/>
    </source>
</evidence>
<name>A0A8B7N7D5_HYAAZ</name>
<dbReference type="InterPro" id="IPR017853">
    <property type="entry name" value="GH"/>
</dbReference>
<dbReference type="GO" id="GO:0085020">
    <property type="term" value="P:protein K6-linked ubiquitination"/>
    <property type="evidence" value="ECO:0007669"/>
    <property type="project" value="TreeGrafter"/>
</dbReference>
<dbReference type="OrthoDB" id="5806726at2759"/>
<organism evidence="6 7">
    <name type="scientific">Hyalella azteca</name>
    <name type="common">Amphipod</name>
    <dbReference type="NCBI Taxonomy" id="294128"/>
    <lineage>
        <taxon>Eukaryota</taxon>
        <taxon>Metazoa</taxon>
        <taxon>Ecdysozoa</taxon>
        <taxon>Arthropoda</taxon>
        <taxon>Crustacea</taxon>
        <taxon>Multicrustacea</taxon>
        <taxon>Malacostraca</taxon>
        <taxon>Eumalacostraca</taxon>
        <taxon>Peracarida</taxon>
        <taxon>Amphipoda</taxon>
        <taxon>Senticaudata</taxon>
        <taxon>Talitrida</taxon>
        <taxon>Talitroidea</taxon>
        <taxon>Hyalellidae</taxon>
        <taxon>Hyalella</taxon>
    </lineage>
</organism>
<dbReference type="GO" id="GO:0031436">
    <property type="term" value="C:BRCA1-BARD1 complex"/>
    <property type="evidence" value="ECO:0007669"/>
    <property type="project" value="TreeGrafter"/>
</dbReference>
<feature type="compositionally biased region" description="Polar residues" evidence="5">
    <location>
        <begin position="353"/>
        <end position="376"/>
    </location>
</feature>
<keyword evidence="6" id="KW-1185">Reference proteome</keyword>
<evidence type="ECO:0000313" key="6">
    <source>
        <dbReference type="Proteomes" id="UP000694843"/>
    </source>
</evidence>
<evidence type="ECO:0000256" key="3">
    <source>
        <dbReference type="ARBA" id="ARBA00023043"/>
    </source>
</evidence>
<feature type="repeat" description="ANK" evidence="4">
    <location>
        <begin position="58"/>
        <end position="90"/>
    </location>
</feature>
<dbReference type="PROSITE" id="PS50088">
    <property type="entry name" value="ANK_REPEAT"/>
    <property type="match status" value="3"/>
</dbReference>
<feature type="repeat" description="ANK" evidence="4">
    <location>
        <begin position="175"/>
        <end position="207"/>
    </location>
</feature>
<dbReference type="PANTHER" id="PTHR24171:SF11">
    <property type="entry name" value="26S PROTEASOME NON-ATPASE REGULATORY SUBUNIT 10"/>
    <property type="match status" value="1"/>
</dbReference>
<keyword evidence="3 4" id="KW-0040">ANK repeat</keyword>
<dbReference type="KEGG" id="hazt:108666781"/>
<dbReference type="SUPFAM" id="SSF51445">
    <property type="entry name" value="(Trans)glycosidases"/>
    <property type="match status" value="1"/>
</dbReference>
<dbReference type="GO" id="GO:0070531">
    <property type="term" value="C:BRCA1-A complex"/>
    <property type="evidence" value="ECO:0007669"/>
    <property type="project" value="TreeGrafter"/>
</dbReference>
<accession>A0A8B7N7D5</accession>
<dbReference type="InterPro" id="IPR036770">
    <property type="entry name" value="Ankyrin_rpt-contain_sf"/>
</dbReference>
<evidence type="ECO:0000313" key="7">
    <source>
        <dbReference type="RefSeq" id="XP_018009194.2"/>
    </source>
</evidence>
<protein>
    <submittedName>
        <fullName evidence="7">Uncharacterized protein LOC108666781</fullName>
    </submittedName>
</protein>
<keyword evidence="2" id="KW-0378">Hydrolase</keyword>
<dbReference type="Pfam" id="PF12796">
    <property type="entry name" value="Ank_2"/>
    <property type="match status" value="2"/>
</dbReference>
<proteinExistence type="predicted"/>
<evidence type="ECO:0000256" key="4">
    <source>
        <dbReference type="PROSITE-ProRule" id="PRU00023"/>
    </source>
</evidence>
<dbReference type="Gene3D" id="3.20.20.80">
    <property type="entry name" value="Glycosidases"/>
    <property type="match status" value="1"/>
</dbReference>
<dbReference type="GeneID" id="108666781"/>
<dbReference type="SUPFAM" id="SSF48403">
    <property type="entry name" value="Ankyrin repeat"/>
    <property type="match status" value="1"/>
</dbReference>
<keyword evidence="1" id="KW-0677">Repeat</keyword>
<dbReference type="RefSeq" id="XP_018009194.2">
    <property type="nucleotide sequence ID" value="XM_018153705.2"/>
</dbReference>
<dbReference type="AlphaFoldDB" id="A0A8B7N7D5"/>
<feature type="repeat" description="ANK" evidence="4">
    <location>
        <begin position="142"/>
        <end position="174"/>
    </location>
</feature>
<dbReference type="OMA" id="MWPIFQE"/>
<dbReference type="InterPro" id="IPR029018">
    <property type="entry name" value="Hex-like_dom2"/>
</dbReference>
<feature type="compositionally biased region" description="Polar residues" evidence="5">
    <location>
        <begin position="558"/>
        <end position="568"/>
    </location>
</feature>